<evidence type="ECO:0000256" key="1">
    <source>
        <dbReference type="ARBA" id="ARBA00004141"/>
    </source>
</evidence>
<feature type="transmembrane region" description="Helical" evidence="5">
    <location>
        <begin position="49"/>
        <end position="74"/>
    </location>
</feature>
<evidence type="ECO:0000256" key="2">
    <source>
        <dbReference type="ARBA" id="ARBA00022692"/>
    </source>
</evidence>
<feature type="transmembrane region" description="Helical" evidence="5">
    <location>
        <begin position="7"/>
        <end position="29"/>
    </location>
</feature>
<keyword evidence="7" id="KW-1185">Reference proteome</keyword>
<dbReference type="InterPro" id="IPR032808">
    <property type="entry name" value="DoxX"/>
</dbReference>
<evidence type="ECO:0000256" key="5">
    <source>
        <dbReference type="SAM" id="Phobius"/>
    </source>
</evidence>
<evidence type="ECO:0000256" key="3">
    <source>
        <dbReference type="ARBA" id="ARBA00022989"/>
    </source>
</evidence>
<protein>
    <submittedName>
        <fullName evidence="6">DoxX family membrane protein</fullName>
    </submittedName>
</protein>
<keyword evidence="2 5" id="KW-0812">Transmembrane</keyword>
<dbReference type="Pfam" id="PF07681">
    <property type="entry name" value="DoxX"/>
    <property type="match status" value="1"/>
</dbReference>
<dbReference type="Proteomes" id="UP001224812">
    <property type="component" value="Unassembled WGS sequence"/>
</dbReference>
<organism evidence="6 7">
    <name type="scientific">Phocoenobacter skyensis</name>
    <dbReference type="NCBI Taxonomy" id="97481"/>
    <lineage>
        <taxon>Bacteria</taxon>
        <taxon>Pseudomonadati</taxon>
        <taxon>Pseudomonadota</taxon>
        <taxon>Gammaproteobacteria</taxon>
        <taxon>Pasteurellales</taxon>
        <taxon>Pasteurellaceae</taxon>
        <taxon>Phocoenobacter</taxon>
    </lineage>
</organism>
<keyword evidence="4 5" id="KW-0472">Membrane</keyword>
<dbReference type="RefSeq" id="WP_306383815.1">
    <property type="nucleotide sequence ID" value="NZ_JASAVR010000003.1"/>
</dbReference>
<evidence type="ECO:0000313" key="7">
    <source>
        <dbReference type="Proteomes" id="UP001224812"/>
    </source>
</evidence>
<evidence type="ECO:0000313" key="6">
    <source>
        <dbReference type="EMBL" id="MDP8084776.1"/>
    </source>
</evidence>
<evidence type="ECO:0000256" key="4">
    <source>
        <dbReference type="ARBA" id="ARBA00023136"/>
    </source>
</evidence>
<gene>
    <name evidence="6" type="ORF">QJT92_02350</name>
</gene>
<proteinExistence type="predicted"/>
<accession>A0ABT9JIY8</accession>
<comment type="subcellular location">
    <subcellularLocation>
        <location evidence="1">Membrane</location>
        <topology evidence="1">Multi-pass membrane protein</topology>
    </subcellularLocation>
</comment>
<sequence length="86" mass="10188">MQKIKQYTLIFLRYVLVIFMINAGIQHFLKVDFYMPFVPRFLPFTEFFVYFSAVIEIILGVLLALGLIIFALMVKPLPLGQHWQYL</sequence>
<name>A0ABT9JIY8_9PAST</name>
<comment type="caution">
    <text evidence="6">The sequence shown here is derived from an EMBL/GenBank/DDBJ whole genome shotgun (WGS) entry which is preliminary data.</text>
</comment>
<keyword evidence="3 5" id="KW-1133">Transmembrane helix</keyword>
<reference evidence="6 7" key="1">
    <citation type="journal article" date="2023" name="Front. Microbiol.">
        <title>Phylogeography and host specificity of Pasteurellaceae pathogenic to sea-farmed fish in the north-east Atlantic.</title>
        <authorList>
            <person name="Gulla S."/>
            <person name="Colquhoun D.J."/>
            <person name="Olsen A.B."/>
            <person name="Spilsberg B."/>
            <person name="Lagesen K."/>
            <person name="Aakesson C.P."/>
            <person name="Strom S."/>
            <person name="Manji F."/>
            <person name="Birkbeck T.H."/>
            <person name="Nilsen H.K."/>
        </authorList>
    </citation>
    <scope>NUCLEOTIDE SEQUENCE [LARGE SCALE GENOMIC DNA]</scope>
    <source>
        <strain evidence="6 7">VIO11850</strain>
    </source>
</reference>
<dbReference type="EMBL" id="JASAVS010000003">
    <property type="protein sequence ID" value="MDP8084776.1"/>
    <property type="molecule type" value="Genomic_DNA"/>
</dbReference>